<sequence>MVWLLGIPCPQGHAPLFSKPFSFCRTAFDFFLQVIIHGLELPRKKKHERRRIKTSRMVLLAQFLVDQAKNRKGISYPLFNPLSLAFKIEDFFPEFFYSALQVFILSDGHGQIVLGFLDSFLHD</sequence>
<comment type="caution">
    <text evidence="1">The sequence shown here is derived from an EMBL/GenBank/DDBJ whole genome shotgun (WGS) entry which is preliminary data.</text>
</comment>
<keyword evidence="2" id="KW-1185">Reference proteome</keyword>
<proteinExistence type="predicted"/>
<evidence type="ECO:0000313" key="2">
    <source>
        <dbReference type="Proteomes" id="UP001151532"/>
    </source>
</evidence>
<dbReference type="Proteomes" id="UP001151532">
    <property type="component" value="Chromosome 19"/>
</dbReference>
<reference evidence="1" key="1">
    <citation type="submission" date="2022-11" db="EMBL/GenBank/DDBJ databases">
        <authorList>
            <person name="Hyden B.L."/>
            <person name="Feng K."/>
            <person name="Yates T."/>
            <person name="Jawdy S."/>
            <person name="Smart L.B."/>
            <person name="Muchero W."/>
        </authorList>
    </citation>
    <scope>NUCLEOTIDE SEQUENCE</scope>
    <source>
        <tissue evidence="1">Shoot tip</tissue>
    </source>
</reference>
<protein>
    <submittedName>
        <fullName evidence="1">Uncharacterized protein</fullName>
    </submittedName>
</protein>
<evidence type="ECO:0000313" key="1">
    <source>
        <dbReference type="EMBL" id="KAJ6744875.1"/>
    </source>
</evidence>
<organism evidence="1 2">
    <name type="scientific">Salix purpurea</name>
    <name type="common">Purple osier willow</name>
    <dbReference type="NCBI Taxonomy" id="77065"/>
    <lineage>
        <taxon>Eukaryota</taxon>
        <taxon>Viridiplantae</taxon>
        <taxon>Streptophyta</taxon>
        <taxon>Embryophyta</taxon>
        <taxon>Tracheophyta</taxon>
        <taxon>Spermatophyta</taxon>
        <taxon>Magnoliopsida</taxon>
        <taxon>eudicotyledons</taxon>
        <taxon>Gunneridae</taxon>
        <taxon>Pentapetalae</taxon>
        <taxon>rosids</taxon>
        <taxon>fabids</taxon>
        <taxon>Malpighiales</taxon>
        <taxon>Salicaceae</taxon>
        <taxon>Saliceae</taxon>
        <taxon>Salix</taxon>
    </lineage>
</organism>
<name>A0A9Q0VA10_SALPP</name>
<dbReference type="AlphaFoldDB" id="A0A9Q0VA10"/>
<reference evidence="1" key="2">
    <citation type="journal article" date="2023" name="Int. J. Mol. Sci.">
        <title>De Novo Assembly and Annotation of 11 Diverse Shrub Willow (Salix) Genomes Reveals Novel Gene Organization in Sex-Linked Regions.</title>
        <authorList>
            <person name="Hyden B."/>
            <person name="Feng K."/>
            <person name="Yates T.B."/>
            <person name="Jawdy S."/>
            <person name="Cereghino C."/>
            <person name="Smart L.B."/>
            <person name="Muchero W."/>
        </authorList>
    </citation>
    <scope>NUCLEOTIDE SEQUENCE</scope>
    <source>
        <tissue evidence="1">Shoot tip</tissue>
    </source>
</reference>
<gene>
    <name evidence="1" type="ORF">OIU79_031077</name>
</gene>
<dbReference type="EMBL" id="JAPFFK010000009">
    <property type="protein sequence ID" value="KAJ6744875.1"/>
    <property type="molecule type" value="Genomic_DNA"/>
</dbReference>
<accession>A0A9Q0VA10</accession>